<dbReference type="GO" id="GO:0005741">
    <property type="term" value="C:mitochondrial outer membrane"/>
    <property type="evidence" value="ECO:0007669"/>
    <property type="project" value="UniProtKB-SubCell"/>
</dbReference>
<dbReference type="GO" id="GO:0016887">
    <property type="term" value="F:ATP hydrolysis activity"/>
    <property type="evidence" value="ECO:0007669"/>
    <property type="project" value="InterPro"/>
</dbReference>
<evidence type="ECO:0000256" key="13">
    <source>
        <dbReference type="ARBA" id="ARBA00022475"/>
    </source>
</evidence>
<dbReference type="InterPro" id="IPR017871">
    <property type="entry name" value="ABC_transporter-like_CS"/>
</dbReference>
<protein>
    <recommendedName>
        <fullName evidence="31">ATP-binding cassette sub-family B member 6</fullName>
        <ecNumber evidence="30">7.6.2.5</ecNumber>
    </recommendedName>
    <alternativeName>
        <fullName evidence="32">ABC-type heme transporter ABCB6</fullName>
    </alternativeName>
</protein>
<evidence type="ECO:0000256" key="28">
    <source>
        <dbReference type="ARBA" id="ARBA00024320"/>
    </source>
</evidence>
<dbReference type="InterPro" id="IPR027417">
    <property type="entry name" value="P-loop_NTPase"/>
</dbReference>
<dbReference type="Pfam" id="PF00005">
    <property type="entry name" value="ABC_tran"/>
    <property type="match status" value="1"/>
</dbReference>
<dbReference type="GO" id="GO:0015439">
    <property type="term" value="F:ABC-type heme transporter activity"/>
    <property type="evidence" value="ECO:0007669"/>
    <property type="project" value="UniProtKB-EC"/>
</dbReference>
<reference evidence="44" key="1">
    <citation type="submission" date="2021-01" db="UniProtKB">
        <authorList>
            <consortium name="EnsemblMetazoa"/>
        </authorList>
    </citation>
    <scope>IDENTIFICATION</scope>
</reference>
<evidence type="ECO:0000256" key="34">
    <source>
        <dbReference type="ARBA" id="ARBA00047753"/>
    </source>
</evidence>
<evidence type="ECO:0000256" key="29">
    <source>
        <dbReference type="ARBA" id="ARBA00024363"/>
    </source>
</evidence>
<evidence type="ECO:0000313" key="45">
    <source>
        <dbReference type="Proteomes" id="UP000594262"/>
    </source>
</evidence>
<evidence type="ECO:0000256" key="19">
    <source>
        <dbReference type="ARBA" id="ARBA00022824"/>
    </source>
</evidence>
<organism evidence="44 45">
    <name type="scientific">Clytia hemisphaerica</name>
    <dbReference type="NCBI Taxonomy" id="252671"/>
    <lineage>
        <taxon>Eukaryota</taxon>
        <taxon>Metazoa</taxon>
        <taxon>Cnidaria</taxon>
        <taxon>Hydrozoa</taxon>
        <taxon>Hydroidolina</taxon>
        <taxon>Leptothecata</taxon>
        <taxon>Obeliida</taxon>
        <taxon>Clytiidae</taxon>
        <taxon>Clytia</taxon>
    </lineage>
</organism>
<dbReference type="Proteomes" id="UP000594262">
    <property type="component" value="Unplaced"/>
</dbReference>
<evidence type="ECO:0000256" key="32">
    <source>
        <dbReference type="ARBA" id="ARBA00031413"/>
    </source>
</evidence>
<comment type="subunit">
    <text evidence="11">Homodimer.</text>
</comment>
<dbReference type="RefSeq" id="XP_066929948.1">
    <property type="nucleotide sequence ID" value="XM_067073847.1"/>
</dbReference>
<evidence type="ECO:0000256" key="18">
    <source>
        <dbReference type="ARBA" id="ARBA00022787"/>
    </source>
</evidence>
<evidence type="ECO:0000256" key="5">
    <source>
        <dbReference type="ARBA" id="ARBA00004414"/>
    </source>
</evidence>
<evidence type="ECO:0000256" key="16">
    <source>
        <dbReference type="ARBA" id="ARBA00022741"/>
    </source>
</evidence>
<dbReference type="InterPro" id="IPR003593">
    <property type="entry name" value="AAA+_ATPase"/>
</dbReference>
<feature type="domain" description="ABC transmembrane type-1" evidence="43">
    <location>
        <begin position="288"/>
        <end position="578"/>
    </location>
</feature>
<comment type="catalytic activity">
    <reaction evidence="40">
        <text>coproporphyrin I(in) + ATP + H2O = coproporphyrin I(out) + ADP + phosphate + H(+)</text>
        <dbReference type="Rhea" id="RHEA:66768"/>
        <dbReference type="ChEBI" id="CHEBI:15377"/>
        <dbReference type="ChEBI" id="CHEBI:15378"/>
        <dbReference type="ChEBI" id="CHEBI:30616"/>
        <dbReference type="ChEBI" id="CHEBI:43474"/>
        <dbReference type="ChEBI" id="CHEBI:167478"/>
        <dbReference type="ChEBI" id="CHEBI:456216"/>
    </reaction>
    <physiologicalReaction direction="left-to-right" evidence="40">
        <dbReference type="Rhea" id="RHEA:66769"/>
    </physiologicalReaction>
</comment>
<dbReference type="SUPFAM" id="SSF90123">
    <property type="entry name" value="ABC transporter transmembrane region"/>
    <property type="match status" value="1"/>
</dbReference>
<evidence type="ECO:0000256" key="20">
    <source>
        <dbReference type="ARBA" id="ARBA00022840"/>
    </source>
</evidence>
<keyword evidence="24" id="KW-0496">Mitochondrion</keyword>
<keyword evidence="14" id="KW-0964">Secreted</keyword>
<evidence type="ECO:0000313" key="44">
    <source>
        <dbReference type="EnsemblMetazoa" id="CLYHEMP022784.1"/>
    </source>
</evidence>
<dbReference type="GO" id="GO:0032585">
    <property type="term" value="C:multivesicular body membrane"/>
    <property type="evidence" value="ECO:0007669"/>
    <property type="project" value="UniProtKB-SubCell"/>
</dbReference>
<evidence type="ECO:0000256" key="11">
    <source>
        <dbReference type="ARBA" id="ARBA00011738"/>
    </source>
</evidence>
<keyword evidence="17" id="KW-0967">Endosome</keyword>
<dbReference type="GeneID" id="136817520"/>
<comment type="catalytic activity">
    <reaction evidence="36">
        <text>protoporphyrin IX(in) + ATP + H2O = protoporphyrin IX(out) + ADP + phosphate + H(+)</text>
        <dbReference type="Rhea" id="RHEA:61336"/>
        <dbReference type="ChEBI" id="CHEBI:15377"/>
        <dbReference type="ChEBI" id="CHEBI:15378"/>
        <dbReference type="ChEBI" id="CHEBI:30616"/>
        <dbReference type="ChEBI" id="CHEBI:43474"/>
        <dbReference type="ChEBI" id="CHEBI:57306"/>
        <dbReference type="ChEBI" id="CHEBI:456216"/>
    </reaction>
    <physiologicalReaction direction="left-to-right" evidence="36">
        <dbReference type="Rhea" id="RHEA:61337"/>
    </physiologicalReaction>
</comment>
<feature type="transmembrane region" description="Helical" evidence="41">
    <location>
        <begin position="140"/>
        <end position="157"/>
    </location>
</feature>
<keyword evidence="18" id="KW-1000">Mitochondrion outer membrane</keyword>
<keyword evidence="26" id="KW-1015">Disulfide bond</keyword>
<dbReference type="GO" id="GO:0005524">
    <property type="term" value="F:ATP binding"/>
    <property type="evidence" value="ECO:0007669"/>
    <property type="project" value="UniProtKB-KW"/>
</dbReference>
<comment type="similarity">
    <text evidence="29">Belongs to the ABC transporter superfamily. ABCB family. Heavy Metal importer (TC 3.A.1.210) subfamily.</text>
</comment>
<evidence type="ECO:0000256" key="36">
    <source>
        <dbReference type="ARBA" id="ARBA00048309"/>
    </source>
</evidence>
<evidence type="ECO:0000256" key="23">
    <source>
        <dbReference type="ARBA" id="ARBA00023034"/>
    </source>
</evidence>
<evidence type="ECO:0000256" key="10">
    <source>
        <dbReference type="ARBA" id="ARBA00004656"/>
    </source>
</evidence>
<evidence type="ECO:0000256" key="12">
    <source>
        <dbReference type="ARBA" id="ARBA00022448"/>
    </source>
</evidence>
<evidence type="ECO:0000256" key="17">
    <source>
        <dbReference type="ARBA" id="ARBA00022753"/>
    </source>
</evidence>
<keyword evidence="12" id="KW-0813">Transport</keyword>
<dbReference type="OrthoDB" id="6500128at2759"/>
<comment type="catalytic activity">
    <reaction evidence="37">
        <text>pheophorbide a(in) + ATP + H2O = pheophorbide a(out) + ADP + phosphate + H(+)</text>
        <dbReference type="Rhea" id="RHEA:61360"/>
        <dbReference type="ChEBI" id="CHEBI:15377"/>
        <dbReference type="ChEBI" id="CHEBI:15378"/>
        <dbReference type="ChEBI" id="CHEBI:30616"/>
        <dbReference type="ChEBI" id="CHEBI:43474"/>
        <dbReference type="ChEBI" id="CHEBI:58687"/>
        <dbReference type="ChEBI" id="CHEBI:456216"/>
    </reaction>
    <physiologicalReaction direction="left-to-right" evidence="37">
        <dbReference type="Rhea" id="RHEA:61361"/>
    </physiologicalReaction>
</comment>
<evidence type="ECO:0000256" key="27">
    <source>
        <dbReference type="ARBA" id="ARBA00023228"/>
    </source>
</evidence>
<dbReference type="GO" id="GO:0020037">
    <property type="term" value="F:heme binding"/>
    <property type="evidence" value="ECO:0007669"/>
    <property type="project" value="TreeGrafter"/>
</dbReference>
<evidence type="ECO:0000256" key="9">
    <source>
        <dbReference type="ARBA" id="ARBA00004653"/>
    </source>
</evidence>
<dbReference type="GO" id="GO:0000139">
    <property type="term" value="C:Golgi membrane"/>
    <property type="evidence" value="ECO:0007669"/>
    <property type="project" value="UniProtKB-SubCell"/>
</dbReference>
<evidence type="ECO:0000256" key="31">
    <source>
        <dbReference type="ARBA" id="ARBA00024439"/>
    </source>
</evidence>
<dbReference type="GO" id="GO:0005886">
    <property type="term" value="C:plasma membrane"/>
    <property type="evidence" value="ECO:0007669"/>
    <property type="project" value="UniProtKB-SubCell"/>
</dbReference>
<dbReference type="AlphaFoldDB" id="A0A7M5XJL0"/>
<dbReference type="PROSITE" id="PS50893">
    <property type="entry name" value="ABC_TRANSPORTER_2"/>
    <property type="match status" value="1"/>
</dbReference>
<evidence type="ECO:0000256" key="2">
    <source>
        <dbReference type="ARBA" id="ARBA00004333"/>
    </source>
</evidence>
<evidence type="ECO:0000256" key="40">
    <source>
        <dbReference type="ARBA" id="ARBA00049398"/>
    </source>
</evidence>
<dbReference type="InterPro" id="IPR036640">
    <property type="entry name" value="ABC1_TM_sf"/>
</dbReference>
<keyword evidence="45" id="KW-1185">Reference proteome</keyword>
<evidence type="ECO:0000256" key="3">
    <source>
        <dbReference type="ARBA" id="ARBA00004337"/>
    </source>
</evidence>
<evidence type="ECO:0000256" key="24">
    <source>
        <dbReference type="ARBA" id="ARBA00023128"/>
    </source>
</evidence>
<feature type="transmembrane region" description="Helical" evidence="41">
    <location>
        <begin position="287"/>
        <end position="308"/>
    </location>
</feature>
<dbReference type="PANTHER" id="PTHR24221:SF654">
    <property type="entry name" value="ATP-BINDING CASSETTE SUB-FAMILY B MEMBER 6"/>
    <property type="match status" value="1"/>
</dbReference>
<dbReference type="Gene3D" id="1.20.1560.10">
    <property type="entry name" value="ABC transporter type 1, transmembrane domain"/>
    <property type="match status" value="1"/>
</dbReference>
<dbReference type="Gene3D" id="3.40.50.300">
    <property type="entry name" value="P-loop containing nucleotide triphosphate hydrolases"/>
    <property type="match status" value="1"/>
</dbReference>
<dbReference type="Pfam" id="PF16185">
    <property type="entry name" value="MTABC_N"/>
    <property type="match status" value="1"/>
</dbReference>
<keyword evidence="13" id="KW-1003">Cell membrane</keyword>
<comment type="subcellular location">
    <subcellularLocation>
        <location evidence="8">Cell membrane</location>
        <topology evidence="8">Multi-pass membrane protein</topology>
    </subcellularLocation>
    <subcellularLocation>
        <location evidence="1">Early endosome membrane</location>
    </subcellularLocation>
    <subcellularLocation>
        <location evidence="6">Endoplasmic reticulum membrane</location>
        <topology evidence="6">Multi-pass membrane protein</topology>
    </subcellularLocation>
    <subcellularLocation>
        <location evidence="3">Endosome membrane</location>
        <topology evidence="3">Multi-pass membrane protein</topology>
    </subcellularLocation>
    <subcellularLocation>
        <location evidence="2">Endosome</location>
        <location evidence="2">Multivesicular body membrane</location>
    </subcellularLocation>
    <subcellularLocation>
        <location evidence="9">Golgi apparatus membrane</location>
        <topology evidence="9">Multi-pass membrane protein</topology>
    </subcellularLocation>
    <subcellularLocation>
        <location evidence="5">Late endosome membrane</location>
    </subcellularLocation>
    <subcellularLocation>
        <location evidence="10">Lysosome membrane</location>
    </subcellularLocation>
    <subcellularLocation>
        <location evidence="28">Melanosome membrane</location>
    </subcellularLocation>
    <subcellularLocation>
        <location evidence="4">Mitochondrion outer membrane</location>
        <topology evidence="4">Multi-pass membrane protein</topology>
    </subcellularLocation>
    <subcellularLocation>
        <location evidence="7">Secreted</location>
        <location evidence="7">Extracellular exosome</location>
    </subcellularLocation>
</comment>
<feature type="transmembrane region" description="Helical" evidence="41">
    <location>
        <begin position="177"/>
        <end position="196"/>
    </location>
</feature>
<feature type="transmembrane region" description="Helical" evidence="41">
    <location>
        <begin position="216"/>
        <end position="234"/>
    </location>
</feature>
<evidence type="ECO:0000256" key="14">
    <source>
        <dbReference type="ARBA" id="ARBA00022525"/>
    </source>
</evidence>
<evidence type="ECO:0000256" key="39">
    <source>
        <dbReference type="ARBA" id="ARBA00048636"/>
    </source>
</evidence>
<dbReference type="CDD" id="cd18581">
    <property type="entry name" value="ABC_6TM_ABCB6"/>
    <property type="match status" value="1"/>
</dbReference>
<dbReference type="PROSITE" id="PS00211">
    <property type="entry name" value="ABC_TRANSPORTER_1"/>
    <property type="match status" value="1"/>
</dbReference>
<dbReference type="InterPro" id="IPR003439">
    <property type="entry name" value="ABC_transporter-like_ATP-bd"/>
</dbReference>
<dbReference type="InterPro" id="IPR011527">
    <property type="entry name" value="ABC1_TM_dom"/>
</dbReference>
<feature type="transmembrane region" description="Helical" evidence="41">
    <location>
        <begin position="28"/>
        <end position="47"/>
    </location>
</feature>
<feature type="transmembrane region" description="Helical" evidence="41">
    <location>
        <begin position="405"/>
        <end position="427"/>
    </location>
</feature>
<feature type="domain" description="ABC transporter" evidence="42">
    <location>
        <begin position="612"/>
        <end position="846"/>
    </location>
</feature>
<keyword evidence="20" id="KW-0067">ATP-binding</keyword>
<evidence type="ECO:0000259" key="42">
    <source>
        <dbReference type="PROSITE" id="PS50893"/>
    </source>
</evidence>
<dbReference type="Pfam" id="PF00664">
    <property type="entry name" value="ABC_membrane"/>
    <property type="match status" value="1"/>
</dbReference>
<evidence type="ECO:0000256" key="38">
    <source>
        <dbReference type="ARBA" id="ARBA00048510"/>
    </source>
</evidence>
<sequence length="864" mass="98886">MAVIEFCFNSTLTPIWDHGISMCFYKTVQPIVVFILSLLVFCYHQYIRYKCKQSRKKTVKDPQKRGLIQGAEDIEAIPVVDMGENDQDAPNKKSFKAFAFPKLPTPFLYVVQLLLHGSIAVLPVIHIISTLIIEKDHVDGSHILAAILNFLAWVVGFKALKKERKHYFVIKAKRHSVLMLLFWTVALLFECLIFFSLNKDGSFLKHYQEDIKLLNLIIFSIKFALHTLTFLLGLHGPGLHKSKYDKVNDDSKSKDKKDQSWVTDFWEKCQKLWPFVWPKDNWLRLRVLLCVGLLIAGRVINVFVPLYNKKIVNYLTNKSNKEDPWKMILMYTLFMFLQGGGIGSMGLLNNLRSFIWIKVQQYTSRSVQTELFEHLHDLSLRWHLGRKTGEVIRMVDRGSTSIESLLSYILFQIAPTIVDIIVALVFFGAVFNGWFALIVFITMFLYIATTIGITEWRTKYRRDMNEKDNVTKAVAVDSLLNFETVKYYNNEAFEVDRYTDKITDYQATQWWVQMSLNFLNTGQNVVITVGLLVGMLYCGKLCVEDVLDVGDFVLYITYVRQLYMPLNFFGTYYRLIQSAFIDMENMFDLMDQEIEIVDKNNASDLKVNHGLVEFKNVSFHYDERKPVLQGVSFTVLPGTTTALVGPSGSGKSTIIRLLFRFYEVQAGSIVLDGKDIRDVTQRSLRSKIGVVPQDTVLFNDSIKYNIAYGRVGSSDVQIKEAAASSDIHTKIITFPDAYETLVGERGLKLSGGEKQRVAIARTLLKAPDIVLLDEATSALDTQTERNIQASLNRVCANKTTVVVAHRLSTIIGADQILVLKDGLIVERGRHHELLEQEGLYYKMWNQQLQDENHPESPESDKKND</sequence>
<keyword evidence="22 41" id="KW-1133">Transmembrane helix</keyword>
<comment type="catalytic activity">
    <reaction evidence="33">
        <text>heme b(in) + ATP + H2O = heme b(out) + ADP + phosphate + H(+)</text>
        <dbReference type="Rhea" id="RHEA:19261"/>
        <dbReference type="ChEBI" id="CHEBI:15377"/>
        <dbReference type="ChEBI" id="CHEBI:15378"/>
        <dbReference type="ChEBI" id="CHEBI:30616"/>
        <dbReference type="ChEBI" id="CHEBI:43474"/>
        <dbReference type="ChEBI" id="CHEBI:60344"/>
        <dbReference type="ChEBI" id="CHEBI:456216"/>
        <dbReference type="EC" id="7.6.2.5"/>
    </reaction>
    <physiologicalReaction direction="left-to-right" evidence="33">
        <dbReference type="Rhea" id="RHEA:19262"/>
    </physiologicalReaction>
</comment>
<dbReference type="EC" id="7.6.2.5" evidence="30"/>
<keyword evidence="16" id="KW-0547">Nucleotide-binding</keyword>
<evidence type="ECO:0000259" key="43">
    <source>
        <dbReference type="PROSITE" id="PS50929"/>
    </source>
</evidence>
<feature type="transmembrane region" description="Helical" evidence="41">
    <location>
        <begin position="107"/>
        <end position="128"/>
    </location>
</feature>
<evidence type="ECO:0000256" key="33">
    <source>
        <dbReference type="ARBA" id="ARBA00047649"/>
    </source>
</evidence>
<evidence type="ECO:0000256" key="1">
    <source>
        <dbReference type="ARBA" id="ARBA00004146"/>
    </source>
</evidence>
<dbReference type="InterPro" id="IPR039421">
    <property type="entry name" value="Type_1_exporter"/>
</dbReference>
<proteinExistence type="inferred from homology"/>
<keyword evidence="19" id="KW-0256">Endoplasmic reticulum</keyword>
<keyword evidence="23" id="KW-0333">Golgi apparatus</keyword>
<evidence type="ECO:0000256" key="41">
    <source>
        <dbReference type="SAM" id="Phobius"/>
    </source>
</evidence>
<dbReference type="PANTHER" id="PTHR24221">
    <property type="entry name" value="ATP-BINDING CASSETTE SUB-FAMILY B"/>
    <property type="match status" value="1"/>
</dbReference>
<comment type="catalytic activity">
    <reaction evidence="38">
        <text>uroporphyrin III(in) + ATP + H2O = uroporphyrin III(out) + ADP + phosphate + H(+)</text>
        <dbReference type="Rhea" id="RHEA:66776"/>
        <dbReference type="ChEBI" id="CHEBI:15377"/>
        <dbReference type="ChEBI" id="CHEBI:15378"/>
        <dbReference type="ChEBI" id="CHEBI:30616"/>
        <dbReference type="ChEBI" id="CHEBI:43474"/>
        <dbReference type="ChEBI" id="CHEBI:167479"/>
        <dbReference type="ChEBI" id="CHEBI:456216"/>
    </reaction>
    <physiologicalReaction direction="left-to-right" evidence="38">
        <dbReference type="Rhea" id="RHEA:66777"/>
    </physiologicalReaction>
</comment>
<evidence type="ECO:0000256" key="30">
    <source>
        <dbReference type="ARBA" id="ARBA00024385"/>
    </source>
</evidence>
<evidence type="ECO:0000256" key="35">
    <source>
        <dbReference type="ARBA" id="ARBA00047789"/>
    </source>
</evidence>
<keyword evidence="21" id="KW-1278">Translocase</keyword>
<feature type="transmembrane region" description="Helical" evidence="41">
    <location>
        <begin position="328"/>
        <end position="348"/>
    </location>
</feature>
<feature type="transmembrane region" description="Helical" evidence="41">
    <location>
        <begin position="433"/>
        <end position="454"/>
    </location>
</feature>
<evidence type="ECO:0000256" key="37">
    <source>
        <dbReference type="ARBA" id="ARBA00048455"/>
    </source>
</evidence>
<comment type="catalytic activity">
    <reaction evidence="35">
        <text>uroporphyrin I(in) + ATP + H2O = uroporphyrin I(out) + ADP + phosphate + H(+)</text>
        <dbReference type="Rhea" id="RHEA:66772"/>
        <dbReference type="ChEBI" id="CHEBI:15377"/>
        <dbReference type="ChEBI" id="CHEBI:15378"/>
        <dbReference type="ChEBI" id="CHEBI:30616"/>
        <dbReference type="ChEBI" id="CHEBI:43474"/>
        <dbReference type="ChEBI" id="CHEBI:167480"/>
        <dbReference type="ChEBI" id="CHEBI:456216"/>
    </reaction>
    <physiologicalReaction direction="left-to-right" evidence="35">
        <dbReference type="Rhea" id="RHEA:66773"/>
    </physiologicalReaction>
</comment>
<dbReference type="GO" id="GO:0005765">
    <property type="term" value="C:lysosomal membrane"/>
    <property type="evidence" value="ECO:0007669"/>
    <property type="project" value="UniProtKB-SubCell"/>
</dbReference>
<dbReference type="EnsemblMetazoa" id="CLYHEMT022784.1">
    <property type="protein sequence ID" value="CLYHEMP022784.1"/>
    <property type="gene ID" value="CLYHEMG022784"/>
</dbReference>
<keyword evidence="15 41" id="KW-0812">Transmembrane</keyword>
<dbReference type="FunFam" id="3.40.50.300:FF:000186">
    <property type="entry name" value="ATP-binding cassette sub-family B member 7, mitochondrial"/>
    <property type="match status" value="1"/>
</dbReference>
<evidence type="ECO:0000256" key="7">
    <source>
        <dbReference type="ARBA" id="ARBA00004550"/>
    </source>
</evidence>
<name>A0A7M5XJL0_9CNID</name>
<evidence type="ECO:0000256" key="22">
    <source>
        <dbReference type="ARBA" id="ARBA00022989"/>
    </source>
</evidence>
<accession>A0A7M5XJL0</accession>
<evidence type="ECO:0000256" key="6">
    <source>
        <dbReference type="ARBA" id="ARBA00004477"/>
    </source>
</evidence>
<evidence type="ECO:0000256" key="8">
    <source>
        <dbReference type="ARBA" id="ARBA00004651"/>
    </source>
</evidence>
<dbReference type="GO" id="GO:0031901">
    <property type="term" value="C:early endosome membrane"/>
    <property type="evidence" value="ECO:0007669"/>
    <property type="project" value="UniProtKB-SubCell"/>
</dbReference>
<comment type="catalytic activity">
    <reaction evidence="34">
        <text>coproporphyrinogen III(in) + ATP + H2O = coproporphyrinogen III(out) + ADP + phosphate + H(+)</text>
        <dbReference type="Rhea" id="RHEA:66680"/>
        <dbReference type="ChEBI" id="CHEBI:15377"/>
        <dbReference type="ChEBI" id="CHEBI:15378"/>
        <dbReference type="ChEBI" id="CHEBI:30616"/>
        <dbReference type="ChEBI" id="CHEBI:43474"/>
        <dbReference type="ChEBI" id="CHEBI:57309"/>
        <dbReference type="ChEBI" id="CHEBI:456216"/>
    </reaction>
    <physiologicalReaction direction="left-to-right" evidence="34">
        <dbReference type="Rhea" id="RHEA:66681"/>
    </physiologicalReaction>
</comment>
<dbReference type="CDD" id="cd03253">
    <property type="entry name" value="ABCC_ATM1_transporter"/>
    <property type="match status" value="1"/>
</dbReference>
<evidence type="ECO:0000256" key="26">
    <source>
        <dbReference type="ARBA" id="ARBA00023157"/>
    </source>
</evidence>
<dbReference type="InterPro" id="IPR032410">
    <property type="entry name" value="ABCB6_N"/>
</dbReference>
<evidence type="ECO:0000256" key="15">
    <source>
        <dbReference type="ARBA" id="ARBA00022692"/>
    </source>
</evidence>
<evidence type="ECO:0000256" key="4">
    <source>
        <dbReference type="ARBA" id="ARBA00004374"/>
    </source>
</evidence>
<keyword evidence="25 41" id="KW-0472">Membrane</keyword>
<evidence type="ECO:0000256" key="25">
    <source>
        <dbReference type="ARBA" id="ARBA00023136"/>
    </source>
</evidence>
<dbReference type="SUPFAM" id="SSF52540">
    <property type="entry name" value="P-loop containing nucleoside triphosphate hydrolases"/>
    <property type="match status" value="1"/>
</dbReference>
<dbReference type="SMART" id="SM00382">
    <property type="entry name" value="AAA"/>
    <property type="match status" value="1"/>
</dbReference>
<keyword evidence="27" id="KW-0458">Lysosome</keyword>
<comment type="catalytic activity">
    <reaction evidence="39">
        <text>coproporphyrin III(in) + ATP + H2O = coproporphyrin III(out) + ADP + phosphate + H(+)</text>
        <dbReference type="Rhea" id="RHEA:66664"/>
        <dbReference type="ChEBI" id="CHEBI:15377"/>
        <dbReference type="ChEBI" id="CHEBI:15378"/>
        <dbReference type="ChEBI" id="CHEBI:30616"/>
        <dbReference type="ChEBI" id="CHEBI:43474"/>
        <dbReference type="ChEBI" id="CHEBI:131725"/>
        <dbReference type="ChEBI" id="CHEBI:456216"/>
    </reaction>
    <physiologicalReaction direction="left-to-right" evidence="39">
        <dbReference type="Rhea" id="RHEA:66665"/>
    </physiologicalReaction>
</comment>
<dbReference type="GO" id="GO:0005789">
    <property type="term" value="C:endoplasmic reticulum membrane"/>
    <property type="evidence" value="ECO:0007669"/>
    <property type="project" value="UniProtKB-SubCell"/>
</dbReference>
<dbReference type="GO" id="GO:0005576">
    <property type="term" value="C:extracellular region"/>
    <property type="evidence" value="ECO:0007669"/>
    <property type="project" value="UniProtKB-SubCell"/>
</dbReference>
<evidence type="ECO:0000256" key="21">
    <source>
        <dbReference type="ARBA" id="ARBA00022967"/>
    </source>
</evidence>
<dbReference type="PROSITE" id="PS50929">
    <property type="entry name" value="ABC_TM1F"/>
    <property type="match status" value="1"/>
</dbReference>